<keyword evidence="1" id="KW-0433">Leucine-rich repeat</keyword>
<keyword evidence="5" id="KW-1185">Reference proteome</keyword>
<dbReference type="Pfam" id="PF20160">
    <property type="entry name" value="C-JID"/>
    <property type="match status" value="1"/>
</dbReference>
<evidence type="ECO:0000256" key="2">
    <source>
        <dbReference type="ARBA" id="ARBA00022737"/>
    </source>
</evidence>
<protein>
    <recommendedName>
        <fullName evidence="3">C-JID domain-containing protein</fullName>
    </recommendedName>
</protein>
<reference evidence="4" key="2">
    <citation type="submission" date="2023-06" db="EMBL/GenBank/DDBJ databases">
        <authorList>
            <person name="Swenson N.G."/>
            <person name="Wegrzyn J.L."/>
            <person name="Mcevoy S.L."/>
        </authorList>
    </citation>
    <scope>NUCLEOTIDE SEQUENCE</scope>
    <source>
        <strain evidence="4">NS2018</strain>
        <tissue evidence="4">Leaf</tissue>
    </source>
</reference>
<evidence type="ECO:0000259" key="3">
    <source>
        <dbReference type="Pfam" id="PF20160"/>
    </source>
</evidence>
<keyword evidence="2" id="KW-0677">Repeat</keyword>
<proteinExistence type="predicted"/>
<evidence type="ECO:0000313" key="4">
    <source>
        <dbReference type="EMBL" id="KAK0587665.1"/>
    </source>
</evidence>
<feature type="domain" description="C-JID" evidence="3">
    <location>
        <begin position="64"/>
        <end position="211"/>
    </location>
</feature>
<organism evidence="4 5">
    <name type="scientific">Acer saccharum</name>
    <name type="common">Sugar maple</name>
    <dbReference type="NCBI Taxonomy" id="4024"/>
    <lineage>
        <taxon>Eukaryota</taxon>
        <taxon>Viridiplantae</taxon>
        <taxon>Streptophyta</taxon>
        <taxon>Embryophyta</taxon>
        <taxon>Tracheophyta</taxon>
        <taxon>Spermatophyta</taxon>
        <taxon>Magnoliopsida</taxon>
        <taxon>eudicotyledons</taxon>
        <taxon>Gunneridae</taxon>
        <taxon>Pentapetalae</taxon>
        <taxon>rosids</taxon>
        <taxon>malvids</taxon>
        <taxon>Sapindales</taxon>
        <taxon>Sapindaceae</taxon>
        <taxon>Hippocastanoideae</taxon>
        <taxon>Acereae</taxon>
        <taxon>Acer</taxon>
    </lineage>
</organism>
<sequence length="240" mass="27630">MNKVKLIGEGLESLPDELRYVSWPGYPLEYLPLKPEHLVDLEMPFGKLQHLWKDTKGSTASFCFPGSEIPEWLIYQNQGSSIKIDFPPHSNSNFVGFVVCFVASCESSNHIDFTDVKCECKIKDPDCDGNGQDITFNFPKIVIEHPKSDHVFIQSIKARSVLSDRMSYVPMTDPRFNTENSFFWEKARFQFSTSDSCCEVKKCGINLVYSERKYQKINQKSEVFETILMSPQRKKRKIAT</sequence>
<evidence type="ECO:0000313" key="5">
    <source>
        <dbReference type="Proteomes" id="UP001168877"/>
    </source>
</evidence>
<dbReference type="InterPro" id="IPR045344">
    <property type="entry name" value="C-JID"/>
</dbReference>
<dbReference type="Proteomes" id="UP001168877">
    <property type="component" value="Unassembled WGS sequence"/>
</dbReference>
<dbReference type="AlphaFoldDB" id="A0AA39VNX1"/>
<evidence type="ECO:0000256" key="1">
    <source>
        <dbReference type="ARBA" id="ARBA00022614"/>
    </source>
</evidence>
<name>A0AA39VNX1_ACESA</name>
<reference evidence="4" key="1">
    <citation type="journal article" date="2022" name="Plant J.">
        <title>Strategies of tolerance reflected in two North American maple genomes.</title>
        <authorList>
            <person name="McEvoy S.L."/>
            <person name="Sezen U.U."/>
            <person name="Trouern-Trend A."/>
            <person name="McMahon S.M."/>
            <person name="Schaberg P.G."/>
            <person name="Yang J."/>
            <person name="Wegrzyn J.L."/>
            <person name="Swenson N.G."/>
        </authorList>
    </citation>
    <scope>NUCLEOTIDE SEQUENCE</scope>
    <source>
        <strain evidence="4">NS2018</strain>
    </source>
</reference>
<gene>
    <name evidence="4" type="ORF">LWI29_026574</name>
</gene>
<dbReference type="EMBL" id="JAUESC010000382">
    <property type="protein sequence ID" value="KAK0587665.1"/>
    <property type="molecule type" value="Genomic_DNA"/>
</dbReference>
<accession>A0AA39VNX1</accession>
<comment type="caution">
    <text evidence="4">The sequence shown here is derived from an EMBL/GenBank/DDBJ whole genome shotgun (WGS) entry which is preliminary data.</text>
</comment>